<proteinExistence type="predicted"/>
<dbReference type="EMBL" id="CP062983">
    <property type="protein sequence ID" value="QPC81745.1"/>
    <property type="molecule type" value="Genomic_DNA"/>
</dbReference>
<organism evidence="2 3">
    <name type="scientific">Phototrophicus methaneseepsis</name>
    <dbReference type="NCBI Taxonomy" id="2710758"/>
    <lineage>
        <taxon>Bacteria</taxon>
        <taxon>Bacillati</taxon>
        <taxon>Chloroflexota</taxon>
        <taxon>Candidatus Thermofontia</taxon>
        <taxon>Phototrophicales</taxon>
        <taxon>Phototrophicaceae</taxon>
        <taxon>Phototrophicus</taxon>
    </lineage>
</organism>
<feature type="region of interest" description="Disordered" evidence="1">
    <location>
        <begin position="72"/>
        <end position="100"/>
    </location>
</feature>
<dbReference type="InterPro" id="IPR022453">
    <property type="entry name" value="Znf_MqsA-type"/>
</dbReference>
<accession>A0A7S8E7E5</accession>
<gene>
    <name evidence="2" type="ORF">G4Y79_18940</name>
</gene>
<evidence type="ECO:0000313" key="3">
    <source>
        <dbReference type="Proteomes" id="UP000594468"/>
    </source>
</evidence>
<keyword evidence="3" id="KW-1185">Reference proteome</keyword>
<dbReference type="NCBIfam" id="TIGR03831">
    <property type="entry name" value="YgiT_finger"/>
    <property type="match status" value="1"/>
</dbReference>
<dbReference type="KEGG" id="pmet:G4Y79_18940"/>
<reference evidence="2 3" key="1">
    <citation type="submission" date="2020-02" db="EMBL/GenBank/DDBJ databases">
        <authorList>
            <person name="Zheng R.K."/>
            <person name="Sun C.M."/>
        </authorList>
    </citation>
    <scope>NUCLEOTIDE SEQUENCE [LARGE SCALE GENOMIC DNA]</scope>
    <source>
        <strain evidence="3">rifampicinis</strain>
    </source>
</reference>
<dbReference type="AlphaFoldDB" id="A0A7S8E7E5"/>
<sequence>MTSPTQHKKQDWCPNCQIGQRRVRPVTLVAKVQGQLFQLPDVSLYSCDICGYEEITAEAGELIDYLSSIDGSVSSESTSGNEITQISPRSTFRRKDASAK</sequence>
<evidence type="ECO:0000256" key="1">
    <source>
        <dbReference type="SAM" id="MobiDB-lite"/>
    </source>
</evidence>
<feature type="compositionally biased region" description="Polar residues" evidence="1">
    <location>
        <begin position="72"/>
        <end position="90"/>
    </location>
</feature>
<dbReference type="RefSeq" id="WP_195169816.1">
    <property type="nucleotide sequence ID" value="NZ_CP062983.1"/>
</dbReference>
<protein>
    <submittedName>
        <fullName evidence="2">YgiT-type zinc finger protein</fullName>
    </submittedName>
</protein>
<name>A0A7S8E7E5_9CHLR</name>
<dbReference type="Proteomes" id="UP000594468">
    <property type="component" value="Chromosome"/>
</dbReference>
<evidence type="ECO:0000313" key="2">
    <source>
        <dbReference type="EMBL" id="QPC81745.1"/>
    </source>
</evidence>